<dbReference type="AlphaFoldDB" id="A0AAV2I522"/>
<evidence type="ECO:0000313" key="2">
    <source>
        <dbReference type="EMBL" id="CAL1540958.1"/>
    </source>
</evidence>
<keyword evidence="3" id="KW-1185">Reference proteome</keyword>
<feature type="non-terminal residue" evidence="2">
    <location>
        <position position="1"/>
    </location>
</feature>
<dbReference type="Proteomes" id="UP001497497">
    <property type="component" value="Unassembled WGS sequence"/>
</dbReference>
<feature type="transmembrane region" description="Helical" evidence="1">
    <location>
        <begin position="61"/>
        <end position="86"/>
    </location>
</feature>
<keyword evidence="1" id="KW-1133">Transmembrane helix</keyword>
<dbReference type="EMBL" id="CAXITT010000408">
    <property type="protein sequence ID" value="CAL1540958.1"/>
    <property type="molecule type" value="Genomic_DNA"/>
</dbReference>
<organism evidence="2 3">
    <name type="scientific">Lymnaea stagnalis</name>
    <name type="common">Great pond snail</name>
    <name type="synonym">Helix stagnalis</name>
    <dbReference type="NCBI Taxonomy" id="6523"/>
    <lineage>
        <taxon>Eukaryota</taxon>
        <taxon>Metazoa</taxon>
        <taxon>Spiralia</taxon>
        <taxon>Lophotrochozoa</taxon>
        <taxon>Mollusca</taxon>
        <taxon>Gastropoda</taxon>
        <taxon>Heterobranchia</taxon>
        <taxon>Euthyneura</taxon>
        <taxon>Panpulmonata</taxon>
        <taxon>Hygrophila</taxon>
        <taxon>Lymnaeoidea</taxon>
        <taxon>Lymnaeidae</taxon>
        <taxon>Lymnaea</taxon>
    </lineage>
</organism>
<sequence length="141" mass="15980">KESAVWRKNTCFPFRLKTWGSLKNGYAVFGSFPASSVPAMSSTTTQQDKDDHPVIYTFFNITLWLCMLIFIALPFGIVSSLLIVIIRPFSVVFPESDVFELADFLELCQYMPELCMSNLLANTDFLRTIDGRRTIHIGTPV</sequence>
<reference evidence="2 3" key="1">
    <citation type="submission" date="2024-04" db="EMBL/GenBank/DDBJ databases">
        <authorList>
            <consortium name="Genoscope - CEA"/>
            <person name="William W."/>
        </authorList>
    </citation>
    <scope>NUCLEOTIDE SEQUENCE [LARGE SCALE GENOMIC DNA]</scope>
</reference>
<gene>
    <name evidence="2" type="ORF">GSLYS_00014607001</name>
</gene>
<proteinExistence type="predicted"/>
<evidence type="ECO:0000256" key="1">
    <source>
        <dbReference type="SAM" id="Phobius"/>
    </source>
</evidence>
<accession>A0AAV2I522</accession>
<keyword evidence="1" id="KW-0472">Membrane</keyword>
<keyword evidence="1" id="KW-0812">Transmembrane</keyword>
<name>A0AAV2I522_LYMST</name>
<evidence type="ECO:0000313" key="3">
    <source>
        <dbReference type="Proteomes" id="UP001497497"/>
    </source>
</evidence>
<comment type="caution">
    <text evidence="2">The sequence shown here is derived from an EMBL/GenBank/DDBJ whole genome shotgun (WGS) entry which is preliminary data.</text>
</comment>
<protein>
    <submittedName>
        <fullName evidence="2">Uncharacterized protein</fullName>
    </submittedName>
</protein>